<evidence type="ECO:0000256" key="3">
    <source>
        <dbReference type="ARBA" id="ARBA00017473"/>
    </source>
</evidence>
<comment type="pathway">
    <text evidence="9">Isoprenoid biosynthesis; isopentenyl diphosphate biosynthesis via DXP pathway; isopentenyl diphosphate from 1-deoxy-D-xylulose 5-phosphate: step 3/6.</text>
</comment>
<protein>
    <recommendedName>
        <fullName evidence="3 9">4-diphosphocytidyl-2-C-methyl-D-erythritol kinase</fullName>
        <shortName evidence="9">CMK</shortName>
        <ecNumber evidence="2 9">2.7.1.148</ecNumber>
    </recommendedName>
    <alternativeName>
        <fullName evidence="8 9">4-(cytidine-5'-diphospho)-2-C-methyl-D-erythritol kinase</fullName>
    </alternativeName>
</protein>
<evidence type="ECO:0000256" key="6">
    <source>
        <dbReference type="ARBA" id="ARBA00022777"/>
    </source>
</evidence>
<reference evidence="12 13" key="1">
    <citation type="submission" date="2017-02" db="EMBL/GenBank/DDBJ databases">
        <authorList>
            <person name="Peterson S.W."/>
        </authorList>
    </citation>
    <scope>NUCLEOTIDE SEQUENCE [LARGE SCALE GENOMIC DNA]</scope>
    <source>
        <strain evidence="12 13">ATCC 17233</strain>
    </source>
</reference>
<accession>A0A1T4N5L1</accession>
<keyword evidence="9" id="KW-0414">Isoprene biosynthesis</keyword>
<dbReference type="GO" id="GO:0019288">
    <property type="term" value="P:isopentenyl diphosphate biosynthetic process, methylerythritol 4-phosphate pathway"/>
    <property type="evidence" value="ECO:0007669"/>
    <property type="project" value="UniProtKB-UniRule"/>
</dbReference>
<evidence type="ECO:0000256" key="8">
    <source>
        <dbReference type="ARBA" id="ARBA00032554"/>
    </source>
</evidence>
<sequence length="323" mass="35063">MVEYKAYGKVNLGLDIIGRRDDGYHMVKMIMQSVDIYDTLSFEKIEEVSGDSKNQCDAAGKPEIKIIATNDPDLSLGEDNLIYKACRILMDKYCIKDGVLIKLTKNIPIAAGMAGGSSDCAAALKGMNKLFDLHLTEEELREIGVTLGADVPYCIAGGTMISEGIGEVLTELPDIPDLTFLIAKPVFGISTKEAYGDFDAIPEEDIVHPDIDGMAEAIRNSDICGIVDRLGNVLEDASIPKHQEIEEIKNIMKENGALNALMSGSGPTVFGIFTDETVDEGTGNGETLSGKEKAWRTVQILQEKEYISDLFTVGAVKKSDIDK</sequence>
<dbReference type="InterPro" id="IPR006204">
    <property type="entry name" value="GHMP_kinase_N_dom"/>
</dbReference>
<evidence type="ECO:0000256" key="7">
    <source>
        <dbReference type="ARBA" id="ARBA00022840"/>
    </source>
</evidence>
<dbReference type="RefSeq" id="WP_078787326.1">
    <property type="nucleotide sequence ID" value="NZ_CACZYW010000004.1"/>
</dbReference>
<keyword evidence="6 9" id="KW-0418">Kinase</keyword>
<feature type="binding site" evidence="9">
    <location>
        <begin position="108"/>
        <end position="118"/>
    </location>
    <ligand>
        <name>ATP</name>
        <dbReference type="ChEBI" id="CHEBI:30616"/>
    </ligand>
</feature>
<keyword evidence="5 9" id="KW-0547">Nucleotide-binding</keyword>
<organism evidence="12 13">
    <name type="scientific">Eubacterium ruminantium</name>
    <dbReference type="NCBI Taxonomy" id="42322"/>
    <lineage>
        <taxon>Bacteria</taxon>
        <taxon>Bacillati</taxon>
        <taxon>Bacillota</taxon>
        <taxon>Clostridia</taxon>
        <taxon>Eubacteriales</taxon>
        <taxon>Eubacteriaceae</taxon>
        <taxon>Eubacterium</taxon>
    </lineage>
</organism>
<dbReference type="GO" id="GO:0016114">
    <property type="term" value="P:terpenoid biosynthetic process"/>
    <property type="evidence" value="ECO:0007669"/>
    <property type="project" value="UniProtKB-UniRule"/>
</dbReference>
<evidence type="ECO:0000256" key="9">
    <source>
        <dbReference type="HAMAP-Rule" id="MF_00061"/>
    </source>
</evidence>
<keyword evidence="7 9" id="KW-0067">ATP-binding</keyword>
<dbReference type="AlphaFoldDB" id="A0A1T4N5L1"/>
<dbReference type="Gene3D" id="3.30.230.10">
    <property type="match status" value="1"/>
</dbReference>
<dbReference type="Gene3D" id="3.30.70.890">
    <property type="entry name" value="GHMP kinase, C-terminal domain"/>
    <property type="match status" value="1"/>
</dbReference>
<evidence type="ECO:0000259" key="11">
    <source>
        <dbReference type="Pfam" id="PF08544"/>
    </source>
</evidence>
<feature type="domain" description="GHMP kinase C-terminal" evidence="11">
    <location>
        <begin position="214"/>
        <end position="278"/>
    </location>
</feature>
<dbReference type="PANTHER" id="PTHR43527:SF2">
    <property type="entry name" value="4-DIPHOSPHOCYTIDYL-2-C-METHYL-D-ERYTHRITOL KINASE, CHLOROPLASTIC"/>
    <property type="match status" value="1"/>
</dbReference>
<keyword evidence="13" id="KW-1185">Reference proteome</keyword>
<feature type="active site" evidence="9">
    <location>
        <position position="150"/>
    </location>
</feature>
<evidence type="ECO:0000256" key="5">
    <source>
        <dbReference type="ARBA" id="ARBA00022741"/>
    </source>
</evidence>
<comment type="function">
    <text evidence="9">Catalyzes the phosphorylation of the position 2 hydroxy group of 4-diphosphocytidyl-2C-methyl-D-erythritol.</text>
</comment>
<evidence type="ECO:0000259" key="10">
    <source>
        <dbReference type="Pfam" id="PF00288"/>
    </source>
</evidence>
<feature type="domain" description="GHMP kinase N-terminal" evidence="10">
    <location>
        <begin position="80"/>
        <end position="158"/>
    </location>
</feature>
<evidence type="ECO:0000313" key="12">
    <source>
        <dbReference type="EMBL" id="SJZ74589.1"/>
    </source>
</evidence>
<dbReference type="InterPro" id="IPR014721">
    <property type="entry name" value="Ribsml_uS5_D2-typ_fold_subgr"/>
</dbReference>
<feature type="active site" evidence="9">
    <location>
        <position position="9"/>
    </location>
</feature>
<proteinExistence type="inferred from homology"/>
<comment type="similarity">
    <text evidence="1 9">Belongs to the GHMP kinase family. IspE subfamily.</text>
</comment>
<evidence type="ECO:0000256" key="2">
    <source>
        <dbReference type="ARBA" id="ARBA00012052"/>
    </source>
</evidence>
<keyword evidence="4 9" id="KW-0808">Transferase</keyword>
<dbReference type="PIRSF" id="PIRSF010376">
    <property type="entry name" value="IspE"/>
    <property type="match status" value="1"/>
</dbReference>
<dbReference type="Proteomes" id="UP000189857">
    <property type="component" value="Unassembled WGS sequence"/>
</dbReference>
<name>A0A1T4N5L1_9FIRM</name>
<dbReference type="SUPFAM" id="SSF55060">
    <property type="entry name" value="GHMP Kinase, C-terminal domain"/>
    <property type="match status" value="1"/>
</dbReference>
<comment type="catalytic activity">
    <reaction evidence="9">
        <text>4-CDP-2-C-methyl-D-erythritol + ATP = 4-CDP-2-C-methyl-D-erythritol 2-phosphate + ADP + H(+)</text>
        <dbReference type="Rhea" id="RHEA:18437"/>
        <dbReference type="ChEBI" id="CHEBI:15378"/>
        <dbReference type="ChEBI" id="CHEBI:30616"/>
        <dbReference type="ChEBI" id="CHEBI:57823"/>
        <dbReference type="ChEBI" id="CHEBI:57919"/>
        <dbReference type="ChEBI" id="CHEBI:456216"/>
        <dbReference type="EC" id="2.7.1.148"/>
    </reaction>
</comment>
<gene>
    <name evidence="9" type="primary">ispE</name>
    <name evidence="12" type="ORF">SAMN02745110_01488</name>
</gene>
<dbReference type="HAMAP" id="MF_00061">
    <property type="entry name" value="IspE"/>
    <property type="match status" value="1"/>
</dbReference>
<dbReference type="EMBL" id="FUXA01000008">
    <property type="protein sequence ID" value="SJZ74589.1"/>
    <property type="molecule type" value="Genomic_DNA"/>
</dbReference>
<evidence type="ECO:0000313" key="13">
    <source>
        <dbReference type="Proteomes" id="UP000189857"/>
    </source>
</evidence>
<dbReference type="SUPFAM" id="SSF54211">
    <property type="entry name" value="Ribosomal protein S5 domain 2-like"/>
    <property type="match status" value="1"/>
</dbReference>
<dbReference type="InterPro" id="IPR020568">
    <property type="entry name" value="Ribosomal_Su5_D2-typ_SF"/>
</dbReference>
<evidence type="ECO:0000256" key="4">
    <source>
        <dbReference type="ARBA" id="ARBA00022679"/>
    </source>
</evidence>
<dbReference type="GO" id="GO:0005524">
    <property type="term" value="F:ATP binding"/>
    <property type="evidence" value="ECO:0007669"/>
    <property type="project" value="UniProtKB-UniRule"/>
</dbReference>
<dbReference type="NCBIfam" id="TIGR00154">
    <property type="entry name" value="ispE"/>
    <property type="match status" value="1"/>
</dbReference>
<dbReference type="PANTHER" id="PTHR43527">
    <property type="entry name" value="4-DIPHOSPHOCYTIDYL-2-C-METHYL-D-ERYTHRITOL KINASE, CHLOROPLASTIC"/>
    <property type="match status" value="1"/>
</dbReference>
<dbReference type="InterPro" id="IPR004424">
    <property type="entry name" value="IspE"/>
</dbReference>
<dbReference type="Pfam" id="PF00288">
    <property type="entry name" value="GHMP_kinases_N"/>
    <property type="match status" value="1"/>
</dbReference>
<evidence type="ECO:0000256" key="1">
    <source>
        <dbReference type="ARBA" id="ARBA00009684"/>
    </source>
</evidence>
<dbReference type="Pfam" id="PF08544">
    <property type="entry name" value="GHMP_kinases_C"/>
    <property type="match status" value="1"/>
</dbReference>
<dbReference type="InterPro" id="IPR036554">
    <property type="entry name" value="GHMP_kinase_C_sf"/>
</dbReference>
<dbReference type="UniPathway" id="UPA00056">
    <property type="reaction ID" value="UER00094"/>
</dbReference>
<dbReference type="GO" id="GO:0050515">
    <property type="term" value="F:4-(cytidine 5'-diphospho)-2-C-methyl-D-erythritol kinase activity"/>
    <property type="evidence" value="ECO:0007669"/>
    <property type="project" value="UniProtKB-UniRule"/>
</dbReference>
<dbReference type="EC" id="2.7.1.148" evidence="2 9"/>
<dbReference type="OrthoDB" id="9809438at2"/>
<dbReference type="InterPro" id="IPR013750">
    <property type="entry name" value="GHMP_kinase_C_dom"/>
</dbReference>